<feature type="compositionally biased region" description="Low complexity" evidence="1">
    <location>
        <begin position="119"/>
        <end position="134"/>
    </location>
</feature>
<feature type="compositionally biased region" description="Basic residues" evidence="1">
    <location>
        <begin position="106"/>
        <end position="118"/>
    </location>
</feature>
<accession>A0A087SA34</accession>
<feature type="compositionally biased region" description="Low complexity" evidence="1">
    <location>
        <begin position="96"/>
        <end position="105"/>
    </location>
</feature>
<gene>
    <name evidence="2" type="ORF">F751_4232</name>
</gene>
<sequence>MHGAMGHLNLAQHSSAQDALGTLERCSILCTPPLHHQNTTATHPRGMHHHRTHPRTPSAARGVRPAAAAAPGRPHRRHPWYCPGRCLRRPPRRPAPRSGTAPGSRARGRPGRGSRHTHPSAGAAGPAGCRAACTARHHTAQPRPAASPAARTPPS</sequence>
<dbReference type="GeneID" id="23615623"/>
<name>A0A087SA34_AUXPR</name>
<dbReference type="Proteomes" id="UP000028924">
    <property type="component" value="Unassembled WGS sequence"/>
</dbReference>
<dbReference type="AlphaFoldDB" id="A0A087SA34"/>
<feature type="compositionally biased region" description="Low complexity" evidence="1">
    <location>
        <begin position="57"/>
        <end position="72"/>
    </location>
</feature>
<evidence type="ECO:0000256" key="1">
    <source>
        <dbReference type="SAM" id="MobiDB-lite"/>
    </source>
</evidence>
<evidence type="ECO:0000313" key="3">
    <source>
        <dbReference type="Proteomes" id="UP000028924"/>
    </source>
</evidence>
<organism evidence="2 3">
    <name type="scientific">Auxenochlorella protothecoides</name>
    <name type="common">Green microalga</name>
    <name type="synonym">Chlorella protothecoides</name>
    <dbReference type="NCBI Taxonomy" id="3075"/>
    <lineage>
        <taxon>Eukaryota</taxon>
        <taxon>Viridiplantae</taxon>
        <taxon>Chlorophyta</taxon>
        <taxon>core chlorophytes</taxon>
        <taxon>Trebouxiophyceae</taxon>
        <taxon>Chlorellales</taxon>
        <taxon>Chlorellaceae</taxon>
        <taxon>Auxenochlorella</taxon>
    </lineage>
</organism>
<protein>
    <submittedName>
        <fullName evidence="2">Uncharacterized protein</fullName>
    </submittedName>
</protein>
<evidence type="ECO:0000313" key="2">
    <source>
        <dbReference type="EMBL" id="KFM22588.1"/>
    </source>
</evidence>
<feature type="compositionally biased region" description="Basic residues" evidence="1">
    <location>
        <begin position="86"/>
        <end position="95"/>
    </location>
</feature>
<reference evidence="2 3" key="1">
    <citation type="journal article" date="2014" name="BMC Genomics">
        <title>Oil accumulation mechanisms of the oleaginous microalga Chlorella protothecoides revealed through its genome, transcriptomes, and proteomes.</title>
        <authorList>
            <person name="Gao C."/>
            <person name="Wang Y."/>
            <person name="Shen Y."/>
            <person name="Yan D."/>
            <person name="He X."/>
            <person name="Dai J."/>
            <person name="Wu Q."/>
        </authorList>
    </citation>
    <scope>NUCLEOTIDE SEQUENCE [LARGE SCALE GENOMIC DNA]</scope>
    <source>
        <strain evidence="2 3">0710</strain>
    </source>
</reference>
<dbReference type="RefSeq" id="XP_011395444.1">
    <property type="nucleotide sequence ID" value="XM_011397142.1"/>
</dbReference>
<feature type="region of interest" description="Disordered" evidence="1">
    <location>
        <begin position="37"/>
        <end position="155"/>
    </location>
</feature>
<keyword evidence="3" id="KW-1185">Reference proteome</keyword>
<proteinExistence type="predicted"/>
<feature type="compositionally biased region" description="Basic residues" evidence="1">
    <location>
        <begin position="45"/>
        <end position="54"/>
    </location>
</feature>
<dbReference type="EMBL" id="KL662078">
    <property type="protein sequence ID" value="KFM22588.1"/>
    <property type="molecule type" value="Genomic_DNA"/>
</dbReference>
<dbReference type="KEGG" id="apro:F751_4232"/>
<feature type="compositionally biased region" description="Low complexity" evidence="1">
    <location>
        <begin position="141"/>
        <end position="155"/>
    </location>
</feature>